<proteinExistence type="predicted"/>
<comment type="caution">
    <text evidence="2">The sequence shown here is derived from an EMBL/GenBank/DDBJ whole genome shotgun (WGS) entry which is preliminary data.</text>
</comment>
<evidence type="ECO:0000256" key="1">
    <source>
        <dbReference type="SAM" id="MobiDB-lite"/>
    </source>
</evidence>
<feature type="non-terminal residue" evidence="2">
    <location>
        <position position="460"/>
    </location>
</feature>
<feature type="compositionally biased region" description="Polar residues" evidence="1">
    <location>
        <begin position="225"/>
        <end position="235"/>
    </location>
</feature>
<name>A0A812UC58_9DINO</name>
<dbReference type="OrthoDB" id="415668at2759"/>
<dbReference type="Proteomes" id="UP000601435">
    <property type="component" value="Unassembled WGS sequence"/>
</dbReference>
<evidence type="ECO:0000313" key="2">
    <source>
        <dbReference type="EMBL" id="CAE7570180.1"/>
    </source>
</evidence>
<gene>
    <name evidence="2" type="ORF">SNEC2469_LOCUS16616</name>
</gene>
<dbReference type="AlphaFoldDB" id="A0A812UC58"/>
<accession>A0A812UC58</accession>
<keyword evidence="3" id="KW-1185">Reference proteome</keyword>
<sequence length="460" mass="47588">MQESQKEALHFGYPPQLVSALQAIAARATSGLFKDPMVVAADRTAQQQAQSQANILDRLGKRMSGNAKAKQALREASLAWVGKLGQHLAALTSRLQTVADRLDRDQSEAISDLQAATIHLESGTDEQITQALASMGPVWSQPQEAEVLRLAASLRAFAAVGTGPTPGPQLNVGSGVPPQAMASGPGSIMGAVGLHGAPLLEGQGFGGSATPPASPSPVAPGHALTSVTPARSSASGDGMDTSGADTTAKRRRELDLSAEPWTKAATGLTPERPSRAAAPDEEELIPAVSTTPLTWTTAWFQVSRQCWEQGSAVVGQLAVSECQEQVFPLQHLVSDPDDCSGRRGDLDPTGSCCPATGVRVGGPAAGGEDARLAWDLPRTPVGSAPGQAGLVAFGTCHSRPPIQYRCHRSFYVAGMALPSGASQLGHPAHWFPASNLGLSRPASPCDDAVPPTSSAGRARL</sequence>
<reference evidence="2" key="1">
    <citation type="submission" date="2021-02" db="EMBL/GenBank/DDBJ databases">
        <authorList>
            <person name="Dougan E. K."/>
            <person name="Rhodes N."/>
            <person name="Thang M."/>
            <person name="Chan C."/>
        </authorList>
    </citation>
    <scope>NUCLEOTIDE SEQUENCE</scope>
</reference>
<protein>
    <submittedName>
        <fullName evidence="2">Uncharacterized protein</fullName>
    </submittedName>
</protein>
<evidence type="ECO:0000313" key="3">
    <source>
        <dbReference type="Proteomes" id="UP000601435"/>
    </source>
</evidence>
<organism evidence="2 3">
    <name type="scientific">Symbiodinium necroappetens</name>
    <dbReference type="NCBI Taxonomy" id="1628268"/>
    <lineage>
        <taxon>Eukaryota</taxon>
        <taxon>Sar</taxon>
        <taxon>Alveolata</taxon>
        <taxon>Dinophyceae</taxon>
        <taxon>Suessiales</taxon>
        <taxon>Symbiodiniaceae</taxon>
        <taxon>Symbiodinium</taxon>
    </lineage>
</organism>
<feature type="region of interest" description="Disordered" evidence="1">
    <location>
        <begin position="202"/>
        <end position="281"/>
    </location>
</feature>
<dbReference type="EMBL" id="CAJNJA010027111">
    <property type="protein sequence ID" value="CAE7570180.1"/>
    <property type="molecule type" value="Genomic_DNA"/>
</dbReference>